<evidence type="ECO:0000313" key="5">
    <source>
        <dbReference type="Proteomes" id="UP000249396"/>
    </source>
</evidence>
<evidence type="ECO:0000259" key="3">
    <source>
        <dbReference type="Pfam" id="PF05567"/>
    </source>
</evidence>
<organism evidence="4 5">
    <name type="scientific">Candidatus Methylumidiphilus alinenensis</name>
    <dbReference type="NCBI Taxonomy" id="2202197"/>
    <lineage>
        <taxon>Bacteria</taxon>
        <taxon>Pseudomonadati</taxon>
        <taxon>Pseudomonadota</taxon>
        <taxon>Gammaproteobacteria</taxon>
        <taxon>Methylococcales</taxon>
        <taxon>Candidatus Methylumidiphilus</taxon>
    </lineage>
</organism>
<comment type="caution">
    <text evidence="4">The sequence shown here is derived from an EMBL/GenBank/DDBJ whole genome shotgun (WGS) entry which is preliminary data.</text>
</comment>
<accession>A0A2W4QF55</accession>
<sequence length="758" mass="80190">PAVNGSGSTATMTAQTPSSRTILSWNGSTGIPFAWNSLTSAEQTALSSDPVIASSSLYKCNTSGSAATCTGSDVLNYLIGVRGNEQADATPGPFRTRSGVLGDIVDSSPVYVGTPVANYPTSAPWSDLLYSSSTMPENKTTNSYATYQTNQAGRMQMVYVASNDGLLHGFQAGQQVTSTVTTCSKSRPTGGTTTSGNTTTTITYSITNCVVSGTSYTYTITTITSTYTNNTGTELLAYMPQTVALEIAQNNTTAFLTNYNFTDPSYTHRFFVNQTPGIGELYYNNAWHTWLVGGLGGGGPAIYALDVTEPTTNASISYAPIFSQSNASSLVVNELNTSNIQSVCAIHSPTNYCLDDFGWNYGTPIISRMHNGSWAVIFGNGYNSNNGTAAIFIATITNTSTCIGTTPCTSLPTWTVYDLETNTQMPNGINYVTPADLDGDNVVDYLYAGDLFGNIWRFDVTSSNPSNWTASTFGVAGSSPGPLFTATNAAGIAQPITTAVALTKLAQTGSLLPREIILFGTGKNIDASDLLPNNTTYGVQSIYGVWDWNMSAWNTLSGSDYDNLAAPQTIYRSNLVQQTITQTSGNYRTLSGNTICWADLATCYLYNQFGFYLDLSSPGEEVIYNPLLVSGLFMVNTTIPSSSTQGLTCSPGLPPGGWTMAINPINGGVLLNGLSVFANSSGQFANINGSPVSGLYVSAVGTPQAIQYNSINYIINKTASGGVNVSKFQPNSCIGTGCTTTPTTTGGKGQRLNWIQLR</sequence>
<evidence type="ECO:0000256" key="1">
    <source>
        <dbReference type="ARBA" id="ARBA00022723"/>
    </source>
</evidence>
<dbReference type="EMBL" id="QJPH01000539">
    <property type="protein sequence ID" value="PZN70925.1"/>
    <property type="molecule type" value="Genomic_DNA"/>
</dbReference>
<dbReference type="InterPro" id="IPR008707">
    <property type="entry name" value="B-propeller_PilY1"/>
</dbReference>
<proteinExistence type="predicted"/>
<feature type="domain" description="PilY1 beta-propeller" evidence="3">
    <location>
        <begin position="228"/>
        <end position="550"/>
    </location>
</feature>
<keyword evidence="2" id="KW-0106">Calcium</keyword>
<dbReference type="GO" id="GO:0046872">
    <property type="term" value="F:metal ion binding"/>
    <property type="evidence" value="ECO:0007669"/>
    <property type="project" value="UniProtKB-KW"/>
</dbReference>
<name>A0A2W4QF55_9GAMM</name>
<dbReference type="Proteomes" id="UP000249396">
    <property type="component" value="Unassembled WGS sequence"/>
</dbReference>
<dbReference type="AlphaFoldDB" id="A0A2W4QF55"/>
<gene>
    <name evidence="4" type="ORF">DM484_27425</name>
</gene>
<evidence type="ECO:0000256" key="2">
    <source>
        <dbReference type="ARBA" id="ARBA00022837"/>
    </source>
</evidence>
<evidence type="ECO:0000313" key="4">
    <source>
        <dbReference type="EMBL" id="PZN70925.1"/>
    </source>
</evidence>
<reference evidence="4 5" key="1">
    <citation type="journal article" date="2018" name="Aquat. Microb. Ecol.">
        <title>Gammaproteobacterial methanotrophs dominate.</title>
        <authorList>
            <person name="Rissanen A.J."/>
            <person name="Saarenheimo J."/>
            <person name="Tiirola M."/>
            <person name="Peura S."/>
            <person name="Aalto S.L."/>
            <person name="Karvinen A."/>
            <person name="Nykanen H."/>
        </authorList>
    </citation>
    <scope>NUCLEOTIDE SEQUENCE [LARGE SCALE GENOMIC DNA]</scope>
    <source>
        <strain evidence="4">AMbin10</strain>
    </source>
</reference>
<keyword evidence="1" id="KW-0479">Metal-binding</keyword>
<feature type="non-terminal residue" evidence="4">
    <location>
        <position position="1"/>
    </location>
</feature>
<protein>
    <recommendedName>
        <fullName evidence="3">PilY1 beta-propeller domain-containing protein</fullName>
    </recommendedName>
</protein>
<dbReference type="Pfam" id="PF05567">
    <property type="entry name" value="T4P_PilY1"/>
    <property type="match status" value="1"/>
</dbReference>